<dbReference type="GO" id="GO:0003677">
    <property type="term" value="F:DNA binding"/>
    <property type="evidence" value="ECO:0007669"/>
    <property type="project" value="UniProtKB-KW"/>
</dbReference>
<dbReference type="Gene3D" id="3.90.220.20">
    <property type="entry name" value="DNA methylase specificity domains"/>
    <property type="match status" value="2"/>
</dbReference>
<proteinExistence type="predicted"/>
<dbReference type="GO" id="GO:0004519">
    <property type="term" value="F:endonuclease activity"/>
    <property type="evidence" value="ECO:0007669"/>
    <property type="project" value="UniProtKB-KW"/>
</dbReference>
<keyword evidence="3" id="KW-0378">Hydrolase</keyword>
<dbReference type="RefSeq" id="WP_139624245.1">
    <property type="nucleotide sequence ID" value="NZ_VDMP01000026.1"/>
</dbReference>
<accession>A0A5C4VR48</accession>
<dbReference type="OrthoDB" id="4028614at2"/>
<comment type="caution">
    <text evidence="3">The sequence shown here is derived from an EMBL/GenBank/DDBJ whole genome shotgun (WGS) entry which is preliminary data.</text>
</comment>
<keyword evidence="2" id="KW-0238">DNA-binding</keyword>
<evidence type="ECO:0000313" key="3">
    <source>
        <dbReference type="EMBL" id="TNM37699.1"/>
    </source>
</evidence>
<dbReference type="SUPFAM" id="SSF116734">
    <property type="entry name" value="DNA methylase specificity domain"/>
    <property type="match status" value="2"/>
</dbReference>
<sequence length="390" mass="42677">MPEAHALLDLRRELNWDPARLTAEAFRWPHGAHLVPLRELATRLAPRSFAEAGAPVITPQSIDGSTGSVRRRSRKYQGSVFQVGAELRNGDVLMPRLGSGPTLLVSDRLTGALVSARYAALRPVERELGLWLWALLGSESGTRLRTSLSRGDAVTHIDAGALLDAAVPVPALAVRRDLLDQLAELERTTHTEEEEPSETWWHTTDLREVPWRIALATPDRSPLEDGTPLELLCGQISRGRETRRHALTEPAPGYLPVADVSVLGGKAPRRWMPVTDGVPSVIARPGDLMVAGLGNYAYATVVEHESIADQHVFVLRLRDVTIGSAIAAYLNSQRGYRVRQMLLTGSTIPNLRSADLAAIPIPDDALRAPVEHEAPPLPLARRLENVLWGN</sequence>
<name>A0A5C4VR48_9ACTN</name>
<evidence type="ECO:0000256" key="2">
    <source>
        <dbReference type="ARBA" id="ARBA00023125"/>
    </source>
</evidence>
<dbReference type="GO" id="GO:0009307">
    <property type="term" value="P:DNA restriction-modification system"/>
    <property type="evidence" value="ECO:0007669"/>
    <property type="project" value="UniProtKB-KW"/>
</dbReference>
<keyword evidence="4" id="KW-1185">Reference proteome</keyword>
<dbReference type="AlphaFoldDB" id="A0A5C4VR48"/>
<protein>
    <submittedName>
        <fullName evidence="3">Restriction endonuclease subunit S</fullName>
    </submittedName>
</protein>
<keyword evidence="1" id="KW-0680">Restriction system</keyword>
<gene>
    <name evidence="3" type="ORF">FHP29_18120</name>
</gene>
<keyword evidence="3" id="KW-0255">Endonuclease</keyword>
<dbReference type="InterPro" id="IPR044946">
    <property type="entry name" value="Restrct_endonuc_typeI_TRD_sf"/>
</dbReference>
<reference evidence="3 4" key="1">
    <citation type="journal article" date="2016" name="Int. J. Syst. Evol. Microbiol.">
        <title>Nocardioides albidus sp. nov., an actinobacterium isolated from garden soil.</title>
        <authorList>
            <person name="Singh H."/>
            <person name="Du J."/>
            <person name="Trinh H."/>
            <person name="Won K."/>
            <person name="Yang J.E."/>
            <person name="Yin C."/>
            <person name="Kook M."/>
            <person name="Yi T.H."/>
        </authorList>
    </citation>
    <scope>NUCLEOTIDE SEQUENCE [LARGE SCALE GENOMIC DNA]</scope>
    <source>
        <strain evidence="3 4">CCTCC AB 2015297</strain>
    </source>
</reference>
<evidence type="ECO:0000256" key="1">
    <source>
        <dbReference type="ARBA" id="ARBA00022747"/>
    </source>
</evidence>
<evidence type="ECO:0000313" key="4">
    <source>
        <dbReference type="Proteomes" id="UP000313231"/>
    </source>
</evidence>
<dbReference type="EMBL" id="VDMP01000026">
    <property type="protein sequence ID" value="TNM37699.1"/>
    <property type="molecule type" value="Genomic_DNA"/>
</dbReference>
<keyword evidence="3" id="KW-0540">Nuclease</keyword>
<dbReference type="Proteomes" id="UP000313231">
    <property type="component" value="Unassembled WGS sequence"/>
</dbReference>
<organism evidence="3 4">
    <name type="scientific">Nocardioides albidus</name>
    <dbReference type="NCBI Taxonomy" id="1517589"/>
    <lineage>
        <taxon>Bacteria</taxon>
        <taxon>Bacillati</taxon>
        <taxon>Actinomycetota</taxon>
        <taxon>Actinomycetes</taxon>
        <taxon>Propionibacteriales</taxon>
        <taxon>Nocardioidaceae</taxon>
        <taxon>Nocardioides</taxon>
    </lineage>
</organism>